<dbReference type="GO" id="GO:0003677">
    <property type="term" value="F:DNA binding"/>
    <property type="evidence" value="ECO:0007669"/>
    <property type="project" value="UniProtKB-KW"/>
</dbReference>
<dbReference type="GO" id="GO:0032259">
    <property type="term" value="P:methylation"/>
    <property type="evidence" value="ECO:0007669"/>
    <property type="project" value="UniProtKB-KW"/>
</dbReference>
<accession>A0A3D9CWN3</accession>
<keyword evidence="12" id="KW-0378">Hydrolase</keyword>
<dbReference type="Pfam" id="PF12950">
    <property type="entry name" value="TaqI_C"/>
    <property type="match status" value="1"/>
</dbReference>
<keyword evidence="6" id="KW-0238">DNA-binding</keyword>
<sequence>MSLFQKTVISKYLKTQNTENFNQKWNLFKAHFHHPEIQENIRNSKEEQYQGEFLIDLFVNVLGYTKNPTPNFNLTTEYKNVKDSKKADGAIVINEKVSSIIELKGTNTTDLAKIEEQAFGYKNNQPDCKYIITSNFEKLRFYIDNAIEHLEFNLFELTFEQFQILYLCLAYENISADVPAKMKAESLSQEDAITRKLYKDYSVFKRELFHNLTTLNPDYEPIELFKKSQKLLDRLLFLFFGEDRGLLPPNSVRLILEDWKAIKDRDEDVELYSRFKKYFGYLNTGFKGKRYDVFAYNGGLFKADEVLDNIIIDDELLYKHSLKLADYDFASEVDVNILGHIFENSLNELDEVKAQLEGQEIDKSKTKRKKDGVFYTPKYITKYIVENTVGKLCEDKKAEFTIVEEEYFTDKKRQQKTKLTLLKKLDDYRAWLHQITIIDPACGSGAFLNEALNFLIDEHQYIDELEAKLTGSSIAFTYHSESILENNLFGVDLNEESVEIAKLSLWLRTAEPNRKLNSLNDNIKCGNSLIDDPEIAGDKAFNWEQEFPQIFAKGGFDVVIGNPPYVNAKGNNFINEEKEYYYKKYKTAIYQIDTYILFIEKAKALLKDDKIASYIVPNAWLNNLLLSDVRRFLLENFQLLEIVNTPSGVFADATVDTIIFNIAKNLTRDKDVKISEVKNSEIKFLHSIKQNVFFNNNNFIIDIFSDDKSRNIINKVEFESLFLGNITDMSSGIKEYETGKGIPKQTLEDKLINKFNANYKKDDTFLPHITGSEIGRYNLVWKNQYLSYGEWLGAPRKFQYFEGNRLLIREIPSKLGLIVSFTDEIYTVKNSAHICRQFDNDYDLKYILTILNSLLLGYYFKFKFAEFDNVFPKAKIGQCKQLPIKNISLESQQPFIEKADQMLSLNKELQEVSSKFQRTCERKFENLNQNKKLQDWYKLSYADFIKELSKQKIKLTLSEEADWADYFEQEKSKALEIQSKIASTDKEIDQMVYELYGLSEEEIRIVENS</sequence>
<dbReference type="OrthoDB" id="32195at2"/>
<keyword evidence="12" id="KW-0540">Nuclease</keyword>
<reference evidence="12 13" key="1">
    <citation type="journal article" date="2006" name="Int. J. Syst. Evol. Microbiol.">
        <title>Chryseobacterium hispanicum sp. nov., isolated from the drinking water distribution system of Sevilla, Spain.</title>
        <authorList>
            <person name="Gallego V."/>
            <person name="Garcia M.T."/>
            <person name="Ventosa A."/>
        </authorList>
    </citation>
    <scope>NUCLEOTIDE SEQUENCE [LARGE SCALE GENOMIC DNA]</scope>
    <source>
        <strain evidence="12 13">KCTC 22104</strain>
    </source>
</reference>
<evidence type="ECO:0000256" key="5">
    <source>
        <dbReference type="ARBA" id="ARBA00022747"/>
    </source>
</evidence>
<keyword evidence="3" id="KW-0808">Transferase</keyword>
<keyword evidence="5" id="KW-0680">Restriction system</keyword>
<name>A0A3D9CWN3_9FLAO</name>
<dbReference type="InterPro" id="IPR011639">
    <property type="entry name" value="MethylTrfase_TaqI-like_dom"/>
</dbReference>
<dbReference type="PANTHER" id="PTHR33841">
    <property type="entry name" value="DNA METHYLTRANSFERASE YEEA-RELATED"/>
    <property type="match status" value="1"/>
</dbReference>
<evidence type="ECO:0000256" key="8">
    <source>
        <dbReference type="SAM" id="Coils"/>
    </source>
</evidence>
<dbReference type="GO" id="GO:0004519">
    <property type="term" value="F:endonuclease activity"/>
    <property type="evidence" value="ECO:0007669"/>
    <property type="project" value="UniProtKB-KW"/>
</dbReference>
<evidence type="ECO:0000256" key="6">
    <source>
        <dbReference type="ARBA" id="ARBA00023125"/>
    </source>
</evidence>
<evidence type="ECO:0000256" key="3">
    <source>
        <dbReference type="ARBA" id="ARBA00022679"/>
    </source>
</evidence>
<evidence type="ECO:0000256" key="1">
    <source>
        <dbReference type="ARBA" id="ARBA00011900"/>
    </source>
</evidence>
<dbReference type="Pfam" id="PF07669">
    <property type="entry name" value="Eco57I"/>
    <property type="match status" value="1"/>
</dbReference>
<dbReference type="EMBL" id="QNUG01000019">
    <property type="protein sequence ID" value="REC70186.1"/>
    <property type="molecule type" value="Genomic_DNA"/>
</dbReference>
<dbReference type="InterPro" id="IPR002052">
    <property type="entry name" value="DNA_methylase_N6_adenine_CS"/>
</dbReference>
<proteinExistence type="predicted"/>
<dbReference type="PRINTS" id="PR00507">
    <property type="entry name" value="N12N6MTFRASE"/>
</dbReference>
<protein>
    <recommendedName>
        <fullName evidence="1">site-specific DNA-methyltransferase (adenine-specific)</fullName>
        <ecNumber evidence="1">2.1.1.72</ecNumber>
    </recommendedName>
</protein>
<evidence type="ECO:0000259" key="9">
    <source>
        <dbReference type="Pfam" id="PF07669"/>
    </source>
</evidence>
<dbReference type="Pfam" id="PF20464">
    <property type="entry name" value="MmeI_N"/>
    <property type="match status" value="1"/>
</dbReference>
<organism evidence="12 13">
    <name type="scientific">Epilithonimonas hispanica</name>
    <dbReference type="NCBI Taxonomy" id="358687"/>
    <lineage>
        <taxon>Bacteria</taxon>
        <taxon>Pseudomonadati</taxon>
        <taxon>Bacteroidota</taxon>
        <taxon>Flavobacteriia</taxon>
        <taxon>Flavobacteriales</taxon>
        <taxon>Weeksellaceae</taxon>
        <taxon>Chryseobacterium group</taxon>
        <taxon>Epilithonimonas</taxon>
    </lineage>
</organism>
<dbReference type="EC" id="2.1.1.72" evidence="1"/>
<feature type="coiled-coil region" evidence="8">
    <location>
        <begin position="342"/>
        <end position="369"/>
    </location>
</feature>
<evidence type="ECO:0000313" key="13">
    <source>
        <dbReference type="Proteomes" id="UP000256326"/>
    </source>
</evidence>
<evidence type="ECO:0000256" key="2">
    <source>
        <dbReference type="ARBA" id="ARBA00022603"/>
    </source>
</evidence>
<dbReference type="PROSITE" id="PS00092">
    <property type="entry name" value="N6_MTASE"/>
    <property type="match status" value="1"/>
</dbReference>
<gene>
    <name evidence="12" type="ORF">DRF58_10245</name>
</gene>
<evidence type="ECO:0000259" key="11">
    <source>
        <dbReference type="Pfam" id="PF20464"/>
    </source>
</evidence>
<evidence type="ECO:0000259" key="10">
    <source>
        <dbReference type="Pfam" id="PF12950"/>
    </source>
</evidence>
<keyword evidence="2" id="KW-0489">Methyltransferase</keyword>
<dbReference type="RefSeq" id="WP_116035193.1">
    <property type="nucleotide sequence ID" value="NZ_JBHLVV010000107.1"/>
</dbReference>
<dbReference type="GO" id="GO:0009007">
    <property type="term" value="F:site-specific DNA-methyltransferase (adenine-specific) activity"/>
    <property type="evidence" value="ECO:0007669"/>
    <property type="project" value="UniProtKB-EC"/>
</dbReference>
<dbReference type="InterPro" id="IPR025931">
    <property type="entry name" value="TaqI_C"/>
</dbReference>
<dbReference type="PANTHER" id="PTHR33841:SF1">
    <property type="entry name" value="DNA METHYLTRANSFERASE A"/>
    <property type="match status" value="1"/>
</dbReference>
<evidence type="ECO:0000256" key="4">
    <source>
        <dbReference type="ARBA" id="ARBA00022691"/>
    </source>
</evidence>
<dbReference type="GO" id="GO:0009307">
    <property type="term" value="P:DNA restriction-modification system"/>
    <property type="evidence" value="ECO:0007669"/>
    <property type="project" value="UniProtKB-KW"/>
</dbReference>
<evidence type="ECO:0000256" key="7">
    <source>
        <dbReference type="ARBA" id="ARBA00047942"/>
    </source>
</evidence>
<dbReference type="SUPFAM" id="SSF116734">
    <property type="entry name" value="DNA methylase specificity domain"/>
    <property type="match status" value="1"/>
</dbReference>
<dbReference type="SUPFAM" id="SSF53335">
    <property type="entry name" value="S-adenosyl-L-methionine-dependent methyltransferases"/>
    <property type="match status" value="1"/>
</dbReference>
<comment type="caution">
    <text evidence="12">The sequence shown here is derived from an EMBL/GenBank/DDBJ whole genome shotgun (WGS) entry which is preliminary data.</text>
</comment>
<dbReference type="Proteomes" id="UP000256326">
    <property type="component" value="Unassembled WGS sequence"/>
</dbReference>
<keyword evidence="12" id="KW-0255">Endonuclease</keyword>
<dbReference type="InterPro" id="IPR050953">
    <property type="entry name" value="N4_N6_ade-DNA_methylase"/>
</dbReference>
<dbReference type="AlphaFoldDB" id="A0A3D9CWN3"/>
<keyword evidence="8" id="KW-0175">Coiled coil</keyword>
<feature type="domain" description="TaqI-like C-terminal specificity" evidence="10">
    <location>
        <begin position="767"/>
        <end position="884"/>
    </location>
</feature>
<keyword evidence="13" id="KW-1185">Reference proteome</keyword>
<dbReference type="InterPro" id="IPR029063">
    <property type="entry name" value="SAM-dependent_MTases_sf"/>
</dbReference>
<comment type="catalytic activity">
    <reaction evidence="7">
        <text>a 2'-deoxyadenosine in DNA + S-adenosyl-L-methionine = an N(6)-methyl-2'-deoxyadenosine in DNA + S-adenosyl-L-homocysteine + H(+)</text>
        <dbReference type="Rhea" id="RHEA:15197"/>
        <dbReference type="Rhea" id="RHEA-COMP:12418"/>
        <dbReference type="Rhea" id="RHEA-COMP:12419"/>
        <dbReference type="ChEBI" id="CHEBI:15378"/>
        <dbReference type="ChEBI" id="CHEBI:57856"/>
        <dbReference type="ChEBI" id="CHEBI:59789"/>
        <dbReference type="ChEBI" id="CHEBI:90615"/>
        <dbReference type="ChEBI" id="CHEBI:90616"/>
        <dbReference type="EC" id="2.1.1.72"/>
    </reaction>
</comment>
<evidence type="ECO:0000313" key="12">
    <source>
        <dbReference type="EMBL" id="REC70186.1"/>
    </source>
</evidence>
<feature type="domain" description="MmeI-like N-terminal" evidence="11">
    <location>
        <begin position="36"/>
        <end position="165"/>
    </location>
</feature>
<feature type="domain" description="Type II methyltransferase M.TaqI-like" evidence="9">
    <location>
        <begin position="486"/>
        <end position="650"/>
    </location>
</feature>
<keyword evidence="4" id="KW-0949">S-adenosyl-L-methionine</keyword>
<dbReference type="Gene3D" id="3.40.50.150">
    <property type="entry name" value="Vaccinia Virus protein VP39"/>
    <property type="match status" value="1"/>
</dbReference>
<dbReference type="InterPro" id="IPR046817">
    <property type="entry name" value="MmeI_N"/>
</dbReference>